<feature type="region of interest" description="Disordered" evidence="1">
    <location>
        <begin position="1"/>
        <end position="49"/>
    </location>
</feature>
<gene>
    <name evidence="2" type="ORF">SMTD_LOCUS5671</name>
</gene>
<evidence type="ECO:0000313" key="3">
    <source>
        <dbReference type="Proteomes" id="UP000269396"/>
    </source>
</evidence>
<proteinExistence type="predicted"/>
<feature type="compositionally biased region" description="Basic and acidic residues" evidence="1">
    <location>
        <begin position="1"/>
        <end position="11"/>
    </location>
</feature>
<evidence type="ECO:0000256" key="1">
    <source>
        <dbReference type="SAM" id="MobiDB-lite"/>
    </source>
</evidence>
<feature type="region of interest" description="Disordered" evidence="1">
    <location>
        <begin position="65"/>
        <end position="101"/>
    </location>
</feature>
<reference evidence="2 3" key="1">
    <citation type="submission" date="2018-11" db="EMBL/GenBank/DDBJ databases">
        <authorList>
            <consortium name="Pathogen Informatics"/>
        </authorList>
    </citation>
    <scope>NUCLEOTIDE SEQUENCE [LARGE SCALE GENOMIC DNA]</scope>
    <source>
        <strain>Denwood</strain>
        <strain evidence="3">Zambia</strain>
    </source>
</reference>
<dbReference type="Proteomes" id="UP000269396">
    <property type="component" value="Unassembled WGS sequence"/>
</dbReference>
<dbReference type="AlphaFoldDB" id="A0A183NU85"/>
<feature type="compositionally biased region" description="Basic and acidic residues" evidence="1">
    <location>
        <begin position="18"/>
        <end position="38"/>
    </location>
</feature>
<accession>A0A183NU85</accession>
<evidence type="ECO:0000313" key="2">
    <source>
        <dbReference type="EMBL" id="VDP29786.1"/>
    </source>
</evidence>
<protein>
    <submittedName>
        <fullName evidence="2">Uncharacterized protein</fullName>
    </submittedName>
</protein>
<sequence>MKSSRPNEKWKTKGHITPRNEDRHEKDEQELDGSRKEGGGQSVLENAGSSTVTSLKLLLSLNSQIRSSSQHQSNNKAIQNDTNPMTSLNHSISSSNGWYVQ</sequence>
<keyword evidence="3" id="KW-1185">Reference proteome</keyword>
<organism evidence="2 3">
    <name type="scientific">Schistosoma mattheei</name>
    <dbReference type="NCBI Taxonomy" id="31246"/>
    <lineage>
        <taxon>Eukaryota</taxon>
        <taxon>Metazoa</taxon>
        <taxon>Spiralia</taxon>
        <taxon>Lophotrochozoa</taxon>
        <taxon>Platyhelminthes</taxon>
        <taxon>Trematoda</taxon>
        <taxon>Digenea</taxon>
        <taxon>Strigeidida</taxon>
        <taxon>Schistosomatoidea</taxon>
        <taxon>Schistosomatidae</taxon>
        <taxon>Schistosoma</taxon>
    </lineage>
</organism>
<name>A0A183NU85_9TREM</name>
<dbReference type="EMBL" id="UZAL01027151">
    <property type="protein sequence ID" value="VDP29786.1"/>
    <property type="molecule type" value="Genomic_DNA"/>
</dbReference>